<dbReference type="EMBL" id="CAJNOM010000663">
    <property type="protein sequence ID" value="CAF1535931.1"/>
    <property type="molecule type" value="Genomic_DNA"/>
</dbReference>
<sequence>MASSSTVTERTSEFVKQIKKTIKECITSVSTDALSSVAMIPISVAAGFTPASGAASNLAASLPTATTAV</sequence>
<reference evidence="1" key="1">
    <citation type="submission" date="2021-02" db="EMBL/GenBank/DDBJ databases">
        <authorList>
            <person name="Nowell W R."/>
        </authorList>
    </citation>
    <scope>NUCLEOTIDE SEQUENCE</scope>
</reference>
<protein>
    <submittedName>
        <fullName evidence="1">Uncharacterized protein</fullName>
    </submittedName>
</protein>
<proteinExistence type="predicted"/>
<keyword evidence="2" id="KW-1185">Reference proteome</keyword>
<dbReference type="Proteomes" id="UP000663832">
    <property type="component" value="Unassembled WGS sequence"/>
</dbReference>
<organism evidence="1 2">
    <name type="scientific">Adineta steineri</name>
    <dbReference type="NCBI Taxonomy" id="433720"/>
    <lineage>
        <taxon>Eukaryota</taxon>
        <taxon>Metazoa</taxon>
        <taxon>Spiralia</taxon>
        <taxon>Gnathifera</taxon>
        <taxon>Rotifera</taxon>
        <taxon>Eurotatoria</taxon>
        <taxon>Bdelloidea</taxon>
        <taxon>Adinetida</taxon>
        <taxon>Adinetidae</taxon>
        <taxon>Adineta</taxon>
    </lineage>
</organism>
<gene>
    <name evidence="1" type="ORF">QVE165_LOCUS45914</name>
</gene>
<name>A0A815W0Y8_9BILA</name>
<comment type="caution">
    <text evidence="1">The sequence shown here is derived from an EMBL/GenBank/DDBJ whole genome shotgun (WGS) entry which is preliminary data.</text>
</comment>
<evidence type="ECO:0000313" key="2">
    <source>
        <dbReference type="Proteomes" id="UP000663832"/>
    </source>
</evidence>
<accession>A0A815W0Y8</accession>
<evidence type="ECO:0000313" key="1">
    <source>
        <dbReference type="EMBL" id="CAF1535931.1"/>
    </source>
</evidence>
<dbReference type="AlphaFoldDB" id="A0A815W0Y8"/>